<evidence type="ECO:0000313" key="3">
    <source>
        <dbReference type="EMBL" id="SEO55004.1"/>
    </source>
</evidence>
<dbReference type="Pfam" id="PF13482">
    <property type="entry name" value="RNase_H_2"/>
    <property type="match status" value="1"/>
</dbReference>
<dbReference type="SUPFAM" id="SSF53098">
    <property type="entry name" value="Ribonuclease H-like"/>
    <property type="match status" value="1"/>
</dbReference>
<proteinExistence type="predicted"/>
<feature type="region of interest" description="Disordered" evidence="1">
    <location>
        <begin position="1"/>
        <end position="24"/>
    </location>
</feature>
<protein>
    <recommendedName>
        <fullName evidence="2">YprB ribonuclease H-like domain-containing protein</fullName>
    </recommendedName>
</protein>
<dbReference type="EMBL" id="FOEG01000001">
    <property type="protein sequence ID" value="SEO55004.1"/>
    <property type="molecule type" value="Genomic_DNA"/>
</dbReference>
<reference evidence="3 4" key="1">
    <citation type="submission" date="2016-10" db="EMBL/GenBank/DDBJ databases">
        <authorList>
            <person name="de Groot N.N."/>
        </authorList>
    </citation>
    <scope>NUCLEOTIDE SEQUENCE [LARGE SCALE GENOMIC DNA]</scope>
    <source>
        <strain evidence="3 4">CGMCC 1.6291</strain>
    </source>
</reference>
<dbReference type="InterPro" id="IPR038720">
    <property type="entry name" value="YprB_RNase_H-like_dom"/>
</dbReference>
<evidence type="ECO:0000313" key="4">
    <source>
        <dbReference type="Proteomes" id="UP000199657"/>
    </source>
</evidence>
<name>A0A1H8QM81_9GAMM</name>
<accession>A0A1H8QM81</accession>
<dbReference type="AlphaFoldDB" id="A0A1H8QM81"/>
<feature type="domain" description="YprB ribonuclease H-like" evidence="2">
    <location>
        <begin position="103"/>
        <end position="272"/>
    </location>
</feature>
<sequence length="400" mass="43937">MAPEGACGKADRPPEGGGQKKPAVRARLDRLRAAARGANDRPRGHGDPDRLAVALGAECVEPGVVRVDTHLSPGARHGCTTLPPGDAAVRFPGWPRVLLRDLAFLDTETSGLAGGTGTVAFNIGVLRWADGAWRSRQYLLTGFGGEAPMLRALASDLRECRGLVTYNGGSFDLPLLRDRYRLQRQPDPHLPTAHLDLLHPVRRLYRNRWSDCRLASAEAALLGLERGDDLPGAEVPAVWFDWVHRGRGERFGAVLQHNRLDILSLLALMPALAGAVRAPGRWGACPLGAARYWRQQGQAGRARLLLERAEDLDFNGQHELARLRHRGGWGEGAVALWEALAARGCPRALEQLAKYHEHVRHDMRTALALAERLPASVARERRRARLLRRCGAERTLPLDL</sequence>
<dbReference type="PANTHER" id="PTHR38462:SF1">
    <property type="entry name" value="YPRB RIBONUCLEASE H-LIKE DOMAIN-CONTAINING PROTEIN"/>
    <property type="match status" value="1"/>
</dbReference>
<dbReference type="PANTHER" id="PTHR38462">
    <property type="entry name" value="EXONUCLEASE-LIKE PROTEIN"/>
    <property type="match status" value="1"/>
</dbReference>
<keyword evidence="4" id="KW-1185">Reference proteome</keyword>
<organism evidence="3 4">
    <name type="scientific">Aquisalimonas asiatica</name>
    <dbReference type="NCBI Taxonomy" id="406100"/>
    <lineage>
        <taxon>Bacteria</taxon>
        <taxon>Pseudomonadati</taxon>
        <taxon>Pseudomonadota</taxon>
        <taxon>Gammaproteobacteria</taxon>
        <taxon>Chromatiales</taxon>
        <taxon>Ectothiorhodospiraceae</taxon>
        <taxon>Aquisalimonas</taxon>
    </lineage>
</organism>
<dbReference type="InterPro" id="IPR012337">
    <property type="entry name" value="RNaseH-like_sf"/>
</dbReference>
<dbReference type="Proteomes" id="UP000199657">
    <property type="component" value="Unassembled WGS sequence"/>
</dbReference>
<dbReference type="STRING" id="406100.SAMN04488052_101647"/>
<evidence type="ECO:0000256" key="1">
    <source>
        <dbReference type="SAM" id="MobiDB-lite"/>
    </source>
</evidence>
<gene>
    <name evidence="3" type="ORF">SAMN04488052_101647</name>
</gene>
<evidence type="ECO:0000259" key="2">
    <source>
        <dbReference type="Pfam" id="PF13482"/>
    </source>
</evidence>